<dbReference type="InterPro" id="IPR020046">
    <property type="entry name" value="5-3_exonucl_a-hlix_arch_N"/>
</dbReference>
<dbReference type="InterPro" id="IPR020045">
    <property type="entry name" value="DNA_polI_H3TH"/>
</dbReference>
<accession>A0ABV9DBM6</accession>
<evidence type="ECO:0000256" key="6">
    <source>
        <dbReference type="ARBA" id="ARBA00050026"/>
    </source>
</evidence>
<dbReference type="InterPro" id="IPR002421">
    <property type="entry name" value="5-3_exonuclease"/>
</dbReference>
<dbReference type="Gene3D" id="3.40.50.1010">
    <property type="entry name" value="5'-nuclease"/>
    <property type="match status" value="1"/>
</dbReference>
<dbReference type="InterPro" id="IPR038969">
    <property type="entry name" value="FEN"/>
</dbReference>
<dbReference type="GO" id="GO:0004527">
    <property type="term" value="F:exonuclease activity"/>
    <property type="evidence" value="ECO:0007669"/>
    <property type="project" value="UniProtKB-KW"/>
</dbReference>
<sequence length="316" mass="33141">MAPTGGPLLLLDSASLYFRAFFGVPDSLKAPDGTPVNAVRGFLDTIGRLIEDRRPARVVACWDDDWRPAWRVAALPSYKANRLTEDGTEEVAPALTVQVPIIVEALAALGIPRLGAPGFEADDVIGTLVARELARPAGERAGTVEVVTGDRDLFQLVDDAAGVVVLYPMKGIKDLQRVDQAWLRARYGVTSGQGYADMATLRGDPSDGLPGVAGIGEKTAVALLGRYGDLAGVIAAADQVGSGLTPAQRTRLVEARDYLAVAPGVVRVAPDAPVAEVDDAVPATPADPDAVARLAERWNLGSPMAHVVRAMAAAPR</sequence>
<comment type="function">
    <text evidence="5">5'-3' exonuclease acting preferentially on double-stranded DNA.</text>
</comment>
<evidence type="ECO:0000259" key="7">
    <source>
        <dbReference type="SMART" id="SM00475"/>
    </source>
</evidence>
<keyword evidence="2" id="KW-0378">Hydrolase</keyword>
<dbReference type="PANTHER" id="PTHR42646">
    <property type="entry name" value="FLAP ENDONUCLEASE XNI"/>
    <property type="match status" value="1"/>
</dbReference>
<dbReference type="EMBL" id="JBHSGF010000007">
    <property type="protein sequence ID" value="MFC4555822.1"/>
    <property type="molecule type" value="Genomic_DNA"/>
</dbReference>
<dbReference type="SUPFAM" id="SSF47807">
    <property type="entry name" value="5' to 3' exonuclease, C-terminal subdomain"/>
    <property type="match status" value="1"/>
</dbReference>
<comment type="caution">
    <text evidence="8">The sequence shown here is derived from an EMBL/GenBank/DDBJ whole genome shotgun (WGS) entry which is preliminary data.</text>
</comment>
<evidence type="ECO:0000313" key="9">
    <source>
        <dbReference type="Proteomes" id="UP001595955"/>
    </source>
</evidence>
<reference evidence="9" key="1">
    <citation type="journal article" date="2019" name="Int. J. Syst. Evol. Microbiol.">
        <title>The Global Catalogue of Microorganisms (GCM) 10K type strain sequencing project: providing services to taxonomists for standard genome sequencing and annotation.</title>
        <authorList>
            <consortium name="The Broad Institute Genomics Platform"/>
            <consortium name="The Broad Institute Genome Sequencing Center for Infectious Disease"/>
            <person name="Wu L."/>
            <person name="Ma J."/>
        </authorList>
    </citation>
    <scope>NUCLEOTIDE SEQUENCE [LARGE SCALE GENOMIC DNA]</scope>
    <source>
        <strain evidence="9">JCM 3369</strain>
    </source>
</reference>
<keyword evidence="1" id="KW-0540">Nuclease</keyword>
<gene>
    <name evidence="8" type="ORF">ACFO3F_11240</name>
</gene>
<name>A0ABV9DBM6_9MICO</name>
<dbReference type="CDD" id="cd09859">
    <property type="entry name" value="PIN_53EXO"/>
    <property type="match status" value="1"/>
</dbReference>
<dbReference type="Pfam" id="PF01367">
    <property type="entry name" value="5_3_exonuc"/>
    <property type="match status" value="1"/>
</dbReference>
<protein>
    <recommendedName>
        <fullName evidence="6">5'-3' exonuclease</fullName>
    </recommendedName>
</protein>
<dbReference type="InterPro" id="IPR036279">
    <property type="entry name" value="5-3_exonuclease_C_sf"/>
</dbReference>
<dbReference type="CDD" id="cd09898">
    <property type="entry name" value="H3TH_53EXO"/>
    <property type="match status" value="1"/>
</dbReference>
<evidence type="ECO:0000256" key="5">
    <source>
        <dbReference type="ARBA" id="ARBA00049957"/>
    </source>
</evidence>
<dbReference type="InterPro" id="IPR029060">
    <property type="entry name" value="PIN-like_dom_sf"/>
</dbReference>
<dbReference type="SMART" id="SM00279">
    <property type="entry name" value="HhH2"/>
    <property type="match status" value="1"/>
</dbReference>
<dbReference type="SMART" id="SM00475">
    <property type="entry name" value="53EXOc"/>
    <property type="match status" value="1"/>
</dbReference>
<evidence type="ECO:0000256" key="1">
    <source>
        <dbReference type="ARBA" id="ARBA00022722"/>
    </source>
</evidence>
<feature type="domain" description="5'-3' exonuclease" evidence="7">
    <location>
        <begin position="6"/>
        <end position="282"/>
    </location>
</feature>
<keyword evidence="3 8" id="KW-0269">Exonuclease</keyword>
<proteinExistence type="predicted"/>
<evidence type="ECO:0000256" key="4">
    <source>
        <dbReference type="ARBA" id="ARBA00023125"/>
    </source>
</evidence>
<keyword evidence="4" id="KW-0238">DNA-binding</keyword>
<evidence type="ECO:0000313" key="8">
    <source>
        <dbReference type="EMBL" id="MFC4555822.1"/>
    </source>
</evidence>
<dbReference type="PANTHER" id="PTHR42646:SF2">
    <property type="entry name" value="5'-3' EXONUCLEASE FAMILY PROTEIN"/>
    <property type="match status" value="1"/>
</dbReference>
<dbReference type="Pfam" id="PF02739">
    <property type="entry name" value="5_3_exonuc_N"/>
    <property type="match status" value="1"/>
</dbReference>
<evidence type="ECO:0000256" key="2">
    <source>
        <dbReference type="ARBA" id="ARBA00022801"/>
    </source>
</evidence>
<dbReference type="InterPro" id="IPR008918">
    <property type="entry name" value="HhH2"/>
</dbReference>
<keyword evidence="9" id="KW-1185">Reference proteome</keyword>
<dbReference type="Proteomes" id="UP001595955">
    <property type="component" value="Unassembled WGS sequence"/>
</dbReference>
<dbReference type="RefSeq" id="WP_122825565.1">
    <property type="nucleotide sequence ID" value="NZ_CP033325.1"/>
</dbReference>
<dbReference type="SUPFAM" id="SSF88723">
    <property type="entry name" value="PIN domain-like"/>
    <property type="match status" value="1"/>
</dbReference>
<evidence type="ECO:0000256" key="3">
    <source>
        <dbReference type="ARBA" id="ARBA00022839"/>
    </source>
</evidence>
<organism evidence="8 9">
    <name type="scientific">Georgenia faecalis</name>
    <dbReference type="NCBI Taxonomy" id="2483799"/>
    <lineage>
        <taxon>Bacteria</taxon>
        <taxon>Bacillati</taxon>
        <taxon>Actinomycetota</taxon>
        <taxon>Actinomycetes</taxon>
        <taxon>Micrococcales</taxon>
        <taxon>Bogoriellaceae</taxon>
        <taxon>Georgenia</taxon>
    </lineage>
</organism>
<dbReference type="Gene3D" id="1.10.150.20">
    <property type="entry name" value="5' to 3' exonuclease, C-terminal subdomain"/>
    <property type="match status" value="1"/>
</dbReference>